<dbReference type="Gene3D" id="1.10.10.10">
    <property type="entry name" value="Winged helix-like DNA-binding domain superfamily/Winged helix DNA-binding domain"/>
    <property type="match status" value="1"/>
</dbReference>
<dbReference type="InterPro" id="IPR036388">
    <property type="entry name" value="WH-like_DNA-bd_sf"/>
</dbReference>
<dbReference type="RefSeq" id="WP_169656037.1">
    <property type="nucleotide sequence ID" value="NZ_JABANE010000013.1"/>
</dbReference>
<gene>
    <name evidence="5" type="ORF">HHU12_07005</name>
</gene>
<name>A0A7X9RSV9_9BACT</name>
<accession>A0A7X9RSV9</accession>
<organism evidence="5 6">
    <name type="scientific">Flammeovirga aprica JL-4</name>
    <dbReference type="NCBI Taxonomy" id="694437"/>
    <lineage>
        <taxon>Bacteria</taxon>
        <taxon>Pseudomonadati</taxon>
        <taxon>Bacteroidota</taxon>
        <taxon>Cytophagia</taxon>
        <taxon>Cytophagales</taxon>
        <taxon>Flammeovirgaceae</taxon>
        <taxon>Flammeovirga</taxon>
    </lineage>
</organism>
<dbReference type="PROSITE" id="PS50995">
    <property type="entry name" value="HTH_MARR_2"/>
    <property type="match status" value="1"/>
</dbReference>
<evidence type="ECO:0000259" key="4">
    <source>
        <dbReference type="PROSITE" id="PS50995"/>
    </source>
</evidence>
<dbReference type="Pfam" id="PF01047">
    <property type="entry name" value="MarR"/>
    <property type="match status" value="1"/>
</dbReference>
<dbReference type="PANTHER" id="PTHR42756">
    <property type="entry name" value="TRANSCRIPTIONAL REGULATOR, MARR"/>
    <property type="match status" value="1"/>
</dbReference>
<keyword evidence="3" id="KW-0804">Transcription</keyword>
<dbReference type="GO" id="GO:0003677">
    <property type="term" value="F:DNA binding"/>
    <property type="evidence" value="ECO:0007669"/>
    <property type="project" value="UniProtKB-KW"/>
</dbReference>
<dbReference type="SMART" id="SM00347">
    <property type="entry name" value="HTH_MARR"/>
    <property type="match status" value="1"/>
</dbReference>
<dbReference type="AlphaFoldDB" id="A0A7X9RSV9"/>
<dbReference type="GO" id="GO:0003700">
    <property type="term" value="F:DNA-binding transcription factor activity"/>
    <property type="evidence" value="ECO:0007669"/>
    <property type="project" value="InterPro"/>
</dbReference>
<dbReference type="EMBL" id="JABANE010000013">
    <property type="protein sequence ID" value="NME67710.1"/>
    <property type="molecule type" value="Genomic_DNA"/>
</dbReference>
<keyword evidence="2" id="KW-0238">DNA-binding</keyword>
<evidence type="ECO:0000313" key="5">
    <source>
        <dbReference type="EMBL" id="NME67710.1"/>
    </source>
</evidence>
<keyword evidence="1" id="KW-0805">Transcription regulation</keyword>
<dbReference type="InterPro" id="IPR000835">
    <property type="entry name" value="HTH_MarR-typ"/>
</dbReference>
<dbReference type="SUPFAM" id="SSF46785">
    <property type="entry name" value="Winged helix' DNA-binding domain"/>
    <property type="match status" value="1"/>
</dbReference>
<comment type="caution">
    <text evidence="5">The sequence shown here is derived from an EMBL/GenBank/DDBJ whole genome shotgun (WGS) entry which is preliminary data.</text>
</comment>
<evidence type="ECO:0000256" key="3">
    <source>
        <dbReference type="ARBA" id="ARBA00023163"/>
    </source>
</evidence>
<reference evidence="5 6" key="1">
    <citation type="submission" date="2020-04" db="EMBL/GenBank/DDBJ databases">
        <title>Flammeovirga sp. SR4, a novel species isolated from seawater.</title>
        <authorList>
            <person name="Wang X."/>
        </authorList>
    </citation>
    <scope>NUCLEOTIDE SEQUENCE [LARGE SCALE GENOMIC DNA]</scope>
    <source>
        <strain evidence="5 6">ATCC 23126</strain>
    </source>
</reference>
<evidence type="ECO:0000313" key="6">
    <source>
        <dbReference type="Proteomes" id="UP000576082"/>
    </source>
</evidence>
<dbReference type="Proteomes" id="UP000576082">
    <property type="component" value="Unassembled WGS sequence"/>
</dbReference>
<keyword evidence="6" id="KW-1185">Reference proteome</keyword>
<dbReference type="PRINTS" id="PR00598">
    <property type="entry name" value="HTHMARR"/>
</dbReference>
<evidence type="ECO:0000256" key="1">
    <source>
        <dbReference type="ARBA" id="ARBA00023015"/>
    </source>
</evidence>
<protein>
    <submittedName>
        <fullName evidence="5">MarR family transcriptional regulator</fullName>
    </submittedName>
</protein>
<feature type="domain" description="HTH marR-type" evidence="4">
    <location>
        <begin position="12"/>
        <end position="146"/>
    </location>
</feature>
<proteinExistence type="predicted"/>
<dbReference type="PANTHER" id="PTHR42756:SF1">
    <property type="entry name" value="TRANSCRIPTIONAL REPRESSOR OF EMRAB OPERON"/>
    <property type="match status" value="1"/>
</dbReference>
<sequence>MGTLMSEDVEKRRRLTKIIAQVSRLGNYTLGRAFEREGLPISREQWDVLVMLWDKDGRAQQEFATFLLKNRASITSLIDNMEKNNLVTRVPNPNDKRSKLIYLTRKARDLKEQVVGIAEDAILSITKGIPLEEVEQAADLLTKCLENIVEYEDNILDEQKGE</sequence>
<dbReference type="InterPro" id="IPR036390">
    <property type="entry name" value="WH_DNA-bd_sf"/>
</dbReference>
<evidence type="ECO:0000256" key="2">
    <source>
        <dbReference type="ARBA" id="ARBA00023125"/>
    </source>
</evidence>